<keyword evidence="2" id="KW-1185">Reference proteome</keyword>
<accession>A0A1W1WC14</accession>
<dbReference type="EMBL" id="FWWY01000001">
    <property type="protein sequence ID" value="SMC03858.1"/>
    <property type="molecule type" value="Genomic_DNA"/>
</dbReference>
<dbReference type="RefSeq" id="WP_084661072.1">
    <property type="nucleotide sequence ID" value="NZ_FWWY01000001.1"/>
</dbReference>
<evidence type="ECO:0000313" key="2">
    <source>
        <dbReference type="Proteomes" id="UP000192660"/>
    </source>
</evidence>
<evidence type="ECO:0000313" key="1">
    <source>
        <dbReference type="EMBL" id="SMC03858.1"/>
    </source>
</evidence>
<dbReference type="AlphaFoldDB" id="A0A1W1WC14"/>
<name>A0A1W1WC14_SULTA</name>
<proteinExistence type="predicted"/>
<dbReference type="OrthoDB" id="2630173at2"/>
<sequence>MRRMVVPGLLGLGLVLAIGGWVTVSKMNASSLSFRWGPLVVTPTPPSPGFNPLTATNAELRANGFPERPLGPVPKWWLNAVEHAHHWVYPHFTSHPSTTGGSMATKK</sequence>
<reference evidence="2" key="1">
    <citation type="submission" date="2017-04" db="EMBL/GenBank/DDBJ databases">
        <authorList>
            <person name="Varghese N."/>
            <person name="Submissions S."/>
        </authorList>
    </citation>
    <scope>NUCLEOTIDE SEQUENCE [LARGE SCALE GENOMIC DNA]</scope>
    <source>
        <strain evidence="2">DSM 9293</strain>
    </source>
</reference>
<dbReference type="Proteomes" id="UP000192660">
    <property type="component" value="Unassembled WGS sequence"/>
</dbReference>
<gene>
    <name evidence="1" type="ORF">SAMN00768000_1314</name>
</gene>
<organism evidence="1 2">
    <name type="scientific">Sulfobacillus thermosulfidooxidans (strain DSM 9293 / VKM B-1269 / AT-1)</name>
    <dbReference type="NCBI Taxonomy" id="929705"/>
    <lineage>
        <taxon>Bacteria</taxon>
        <taxon>Bacillati</taxon>
        <taxon>Bacillota</taxon>
        <taxon>Clostridia</taxon>
        <taxon>Eubacteriales</taxon>
        <taxon>Clostridiales Family XVII. Incertae Sedis</taxon>
        <taxon>Sulfobacillus</taxon>
    </lineage>
</organism>
<protein>
    <submittedName>
        <fullName evidence="1">Uncharacterized protein</fullName>
    </submittedName>
</protein>